<gene>
    <name evidence="9" type="ORF">LY89DRAFT_639261</name>
</gene>
<evidence type="ECO:0000313" key="10">
    <source>
        <dbReference type="Proteomes" id="UP000070700"/>
    </source>
</evidence>
<dbReference type="OrthoDB" id="120613at2759"/>
<dbReference type="AlphaFoldDB" id="A0A194XM84"/>
<keyword evidence="5" id="KW-0325">Glycoprotein</keyword>
<dbReference type="PANTHER" id="PTHR36575:SF2">
    <property type="entry name" value="CHITIN-BINDING TYPE-4 DOMAIN-CONTAINING PROTEIN-RELATED"/>
    <property type="match status" value="1"/>
</dbReference>
<feature type="signal peptide" evidence="7">
    <location>
        <begin position="1"/>
        <end position="17"/>
    </location>
</feature>
<dbReference type="InterPro" id="IPR052282">
    <property type="entry name" value="Starch-active_LPMO"/>
</dbReference>
<evidence type="ECO:0000256" key="3">
    <source>
        <dbReference type="ARBA" id="ARBA00023008"/>
    </source>
</evidence>
<evidence type="ECO:0000313" key="9">
    <source>
        <dbReference type="EMBL" id="KUJ21288.1"/>
    </source>
</evidence>
<dbReference type="PANTHER" id="PTHR36575">
    <property type="entry name" value="BINDING PROTEIN, PUTATIVE (AFU_ORTHOLOGUE AFUA_1G14430)-RELATED"/>
    <property type="match status" value="1"/>
</dbReference>
<protein>
    <recommendedName>
        <fullName evidence="8">Chitin-binding type-4 domain-containing protein</fullName>
    </recommendedName>
</protein>
<evidence type="ECO:0000256" key="7">
    <source>
        <dbReference type="SAM" id="SignalP"/>
    </source>
</evidence>
<dbReference type="KEGG" id="psco:LY89DRAFT_639261"/>
<accession>A0A194XM84</accession>
<evidence type="ECO:0000259" key="8">
    <source>
        <dbReference type="Pfam" id="PF03067"/>
    </source>
</evidence>
<organism evidence="9 10">
    <name type="scientific">Mollisia scopiformis</name>
    <name type="common">Conifer needle endophyte fungus</name>
    <name type="synonym">Phialocephala scopiformis</name>
    <dbReference type="NCBI Taxonomy" id="149040"/>
    <lineage>
        <taxon>Eukaryota</taxon>
        <taxon>Fungi</taxon>
        <taxon>Dikarya</taxon>
        <taxon>Ascomycota</taxon>
        <taxon>Pezizomycotina</taxon>
        <taxon>Leotiomycetes</taxon>
        <taxon>Helotiales</taxon>
        <taxon>Mollisiaceae</taxon>
        <taxon>Mollisia</taxon>
    </lineage>
</organism>
<reference evidence="9 10" key="1">
    <citation type="submission" date="2015-10" db="EMBL/GenBank/DDBJ databases">
        <title>Full genome of DAOMC 229536 Phialocephala scopiformis, a fungal endophyte of spruce producing the potent anti-insectan compound rugulosin.</title>
        <authorList>
            <consortium name="DOE Joint Genome Institute"/>
            <person name="Walker A.K."/>
            <person name="Frasz S.L."/>
            <person name="Seifert K.A."/>
            <person name="Miller J.D."/>
            <person name="Mondo S.J."/>
            <person name="Labutti K."/>
            <person name="Lipzen A."/>
            <person name="Dockter R."/>
            <person name="Kennedy M."/>
            <person name="Grigoriev I.V."/>
            <person name="Spatafora J.W."/>
        </authorList>
    </citation>
    <scope>NUCLEOTIDE SEQUENCE [LARGE SCALE GENOMIC DNA]</scope>
    <source>
        <strain evidence="9 10">CBS 120377</strain>
    </source>
</reference>
<sequence>MHISILSLGLLATQVLGHGLITKPWPRTPGALSLAACGPTVTNNIKGDNTSHVEGLPEAAMTDAKYNAAECNLWLCRGLQLEESAKANVIAYTPGQKVSMSVKISIKHHGTANVSIISTKTNKIIGDELLYWDKYADERLPAMPANNTQFDVVIPTTLGSQCANAGDCVLQWWWYGTAARQTYESCVDFTVAPTMPMLEKRFEA</sequence>
<dbReference type="Gene3D" id="2.70.50.70">
    <property type="match status" value="1"/>
</dbReference>
<keyword evidence="3" id="KW-0186">Copper</keyword>
<comment type="similarity">
    <text evidence="6">Belongs to the polysaccharide monooxygenase AA13 family.</text>
</comment>
<name>A0A194XM84_MOLSC</name>
<keyword evidence="2" id="KW-0479">Metal-binding</keyword>
<dbReference type="EMBL" id="KQ947408">
    <property type="protein sequence ID" value="KUJ21288.1"/>
    <property type="molecule type" value="Genomic_DNA"/>
</dbReference>
<keyword evidence="10" id="KW-1185">Reference proteome</keyword>
<dbReference type="InterPro" id="IPR004302">
    <property type="entry name" value="Cellulose/chitin-bd_N"/>
</dbReference>
<keyword evidence="7" id="KW-0732">Signal</keyword>
<evidence type="ECO:0000256" key="6">
    <source>
        <dbReference type="ARBA" id="ARBA00034311"/>
    </source>
</evidence>
<evidence type="ECO:0000256" key="5">
    <source>
        <dbReference type="ARBA" id="ARBA00023180"/>
    </source>
</evidence>
<evidence type="ECO:0000256" key="2">
    <source>
        <dbReference type="ARBA" id="ARBA00022723"/>
    </source>
</evidence>
<feature type="domain" description="Chitin-binding type-4" evidence="8">
    <location>
        <begin position="18"/>
        <end position="189"/>
    </location>
</feature>
<dbReference type="InParanoid" id="A0A194XM84"/>
<evidence type="ECO:0000256" key="4">
    <source>
        <dbReference type="ARBA" id="ARBA00023157"/>
    </source>
</evidence>
<dbReference type="GeneID" id="28821335"/>
<dbReference type="Proteomes" id="UP000070700">
    <property type="component" value="Unassembled WGS sequence"/>
</dbReference>
<comment type="cofactor">
    <cofactor evidence="1">
        <name>Cu(2+)</name>
        <dbReference type="ChEBI" id="CHEBI:29036"/>
    </cofactor>
</comment>
<dbReference type="RefSeq" id="XP_018075643.1">
    <property type="nucleotide sequence ID" value="XM_018211609.1"/>
</dbReference>
<feature type="chain" id="PRO_5008268404" description="Chitin-binding type-4 domain-containing protein" evidence="7">
    <location>
        <begin position="18"/>
        <end position="204"/>
    </location>
</feature>
<evidence type="ECO:0000256" key="1">
    <source>
        <dbReference type="ARBA" id="ARBA00001973"/>
    </source>
</evidence>
<dbReference type="GO" id="GO:0046872">
    <property type="term" value="F:metal ion binding"/>
    <property type="evidence" value="ECO:0007669"/>
    <property type="project" value="UniProtKB-KW"/>
</dbReference>
<dbReference type="Pfam" id="PF03067">
    <property type="entry name" value="LPMO_10"/>
    <property type="match status" value="1"/>
</dbReference>
<keyword evidence="4" id="KW-1015">Disulfide bond</keyword>
<proteinExistence type="inferred from homology"/>